<feature type="binding site" description="covalent" evidence="8">
    <location>
        <position position="138"/>
    </location>
    <ligand>
        <name>heme c</name>
        <dbReference type="ChEBI" id="CHEBI:61717"/>
        <label>2</label>
    </ligand>
</feature>
<feature type="binding site" description="axial binding residue" evidence="9">
    <location>
        <position position="186"/>
    </location>
    <ligand>
        <name>heme c</name>
        <dbReference type="ChEBI" id="CHEBI:61717"/>
        <label>2</label>
    </ligand>
    <ligandPart>
        <name>Fe</name>
        <dbReference type="ChEBI" id="CHEBI:18248"/>
    </ligandPart>
</feature>
<keyword evidence="2" id="KW-0813">Transport</keyword>
<comment type="subcellular location">
    <subcellularLocation>
        <location evidence="1">Periplasm</location>
    </subcellularLocation>
</comment>
<keyword evidence="5" id="KW-0574">Periplasm</keyword>
<protein>
    <submittedName>
        <fullName evidence="11">C-type cytochrome</fullName>
    </submittedName>
</protein>
<dbReference type="GO" id="GO:0009055">
    <property type="term" value="F:electron transfer activity"/>
    <property type="evidence" value="ECO:0007669"/>
    <property type="project" value="InterPro"/>
</dbReference>
<dbReference type="InterPro" id="IPR050597">
    <property type="entry name" value="Cytochrome_c_Oxidase_Subunit"/>
</dbReference>
<evidence type="ECO:0000259" key="10">
    <source>
        <dbReference type="PROSITE" id="PS51007"/>
    </source>
</evidence>
<gene>
    <name evidence="11" type="ORF">HOP12_04285</name>
</gene>
<evidence type="ECO:0000256" key="8">
    <source>
        <dbReference type="PIRSR" id="PIRSR000005-1"/>
    </source>
</evidence>
<proteinExistence type="predicted"/>
<name>A0A849SDC8_UNCEI</name>
<dbReference type="PROSITE" id="PS51257">
    <property type="entry name" value="PROKAR_LIPOPROTEIN"/>
    <property type="match status" value="1"/>
</dbReference>
<dbReference type="InterPro" id="IPR024167">
    <property type="entry name" value="Cytochrome_c4-like"/>
</dbReference>
<feature type="binding site" description="covalent" evidence="8">
    <location>
        <position position="135"/>
    </location>
    <ligand>
        <name>heme c</name>
        <dbReference type="ChEBI" id="CHEBI:61717"/>
        <label>2</label>
    </ligand>
</feature>
<sequence>MKALVPVLIAMSLVLAVIGCMRTPPGLARGKELYRTCVPCHGDHGGGNASLAAPAIAGLPEWYLQAQLVKFKGGIRGAHPEDMEGARMRPMARSLYRPGDLESVAKYVAQLTRVRQPNTLAGGDVAAGEGLYAVCATCHGEDAGGIQDMNAPTLHGQADWYLYHQLEKFKSGMRGAHPEDVTGQQMAAMSTMLEDSTAMRNVIAYIRTLAK</sequence>
<dbReference type="PANTHER" id="PTHR33751:SF9">
    <property type="entry name" value="CYTOCHROME C4"/>
    <property type="match status" value="1"/>
</dbReference>
<feature type="binding site" description="axial binding residue" evidence="9">
    <location>
        <position position="139"/>
    </location>
    <ligand>
        <name>heme c</name>
        <dbReference type="ChEBI" id="CHEBI:61717"/>
        <label>2</label>
    </ligand>
    <ligandPart>
        <name>Fe</name>
        <dbReference type="ChEBI" id="CHEBI:18248"/>
    </ligandPart>
</feature>
<evidence type="ECO:0000256" key="1">
    <source>
        <dbReference type="ARBA" id="ARBA00004418"/>
    </source>
</evidence>
<feature type="domain" description="Cytochrome c" evidence="10">
    <location>
        <begin position="25"/>
        <end position="112"/>
    </location>
</feature>
<evidence type="ECO:0000256" key="3">
    <source>
        <dbReference type="ARBA" id="ARBA00022617"/>
    </source>
</evidence>
<feature type="binding site" description="covalent" evidence="8">
    <location>
        <position position="40"/>
    </location>
    <ligand>
        <name>heme c</name>
        <dbReference type="ChEBI" id="CHEBI:61717"/>
        <label>1</label>
    </ligand>
</feature>
<evidence type="ECO:0000313" key="12">
    <source>
        <dbReference type="Proteomes" id="UP000580839"/>
    </source>
</evidence>
<keyword evidence="7 9" id="KW-0408">Iron</keyword>
<dbReference type="Gene3D" id="1.10.760.10">
    <property type="entry name" value="Cytochrome c-like domain"/>
    <property type="match status" value="2"/>
</dbReference>
<dbReference type="PROSITE" id="PS51007">
    <property type="entry name" value="CYTC"/>
    <property type="match status" value="2"/>
</dbReference>
<feature type="binding site" description="covalent" evidence="8">
    <location>
        <position position="37"/>
    </location>
    <ligand>
        <name>heme c</name>
        <dbReference type="ChEBI" id="CHEBI:61717"/>
        <label>1</label>
    </ligand>
</feature>
<accession>A0A849SDC8</accession>
<dbReference type="Proteomes" id="UP000580839">
    <property type="component" value="Unassembled WGS sequence"/>
</dbReference>
<comment type="PTM">
    <text evidence="8">Binds 2 heme c groups covalently per subunit.</text>
</comment>
<evidence type="ECO:0000256" key="5">
    <source>
        <dbReference type="ARBA" id="ARBA00022764"/>
    </source>
</evidence>
<keyword evidence="6" id="KW-0249">Electron transport</keyword>
<feature type="domain" description="Cytochrome c" evidence="10">
    <location>
        <begin position="123"/>
        <end position="210"/>
    </location>
</feature>
<organism evidence="11 12">
    <name type="scientific">Eiseniibacteriota bacterium</name>
    <dbReference type="NCBI Taxonomy" id="2212470"/>
    <lineage>
        <taxon>Bacteria</taxon>
        <taxon>Candidatus Eiseniibacteriota</taxon>
    </lineage>
</organism>
<comment type="caution">
    <text evidence="11">The sequence shown here is derived from an EMBL/GenBank/DDBJ whole genome shotgun (WGS) entry which is preliminary data.</text>
</comment>
<reference evidence="11 12" key="1">
    <citation type="submission" date="2020-04" db="EMBL/GenBank/DDBJ databases">
        <title>Metagenomic profiling of ammonia- and methane-oxidizing microorganisms in a Dutch drinking water treatment plant.</title>
        <authorList>
            <person name="Poghosyan L."/>
            <person name="Leucker S."/>
        </authorList>
    </citation>
    <scope>NUCLEOTIDE SEQUENCE [LARGE SCALE GENOMIC DNA]</scope>
    <source>
        <strain evidence="11">S-RSF-IL-03</strain>
    </source>
</reference>
<evidence type="ECO:0000256" key="7">
    <source>
        <dbReference type="ARBA" id="ARBA00023004"/>
    </source>
</evidence>
<evidence type="ECO:0000313" key="11">
    <source>
        <dbReference type="EMBL" id="NOT33372.1"/>
    </source>
</evidence>
<dbReference type="GO" id="GO:0020037">
    <property type="term" value="F:heme binding"/>
    <property type="evidence" value="ECO:0007669"/>
    <property type="project" value="InterPro"/>
</dbReference>
<dbReference type="GO" id="GO:0005506">
    <property type="term" value="F:iron ion binding"/>
    <property type="evidence" value="ECO:0007669"/>
    <property type="project" value="InterPro"/>
</dbReference>
<dbReference type="GO" id="GO:0042597">
    <property type="term" value="C:periplasmic space"/>
    <property type="evidence" value="ECO:0007669"/>
    <property type="project" value="UniProtKB-SubCell"/>
</dbReference>
<dbReference type="EMBL" id="JABFRW010000044">
    <property type="protein sequence ID" value="NOT33372.1"/>
    <property type="molecule type" value="Genomic_DNA"/>
</dbReference>
<keyword evidence="3 8" id="KW-0349">Heme</keyword>
<dbReference type="SUPFAM" id="SSF46626">
    <property type="entry name" value="Cytochrome c"/>
    <property type="match status" value="2"/>
</dbReference>
<keyword evidence="4 9" id="KW-0479">Metal-binding</keyword>
<evidence type="ECO:0000256" key="4">
    <source>
        <dbReference type="ARBA" id="ARBA00022723"/>
    </source>
</evidence>
<dbReference type="PANTHER" id="PTHR33751">
    <property type="entry name" value="CBB3-TYPE CYTOCHROME C OXIDASE SUBUNIT FIXP"/>
    <property type="match status" value="1"/>
</dbReference>
<evidence type="ECO:0000256" key="9">
    <source>
        <dbReference type="PIRSR" id="PIRSR000005-2"/>
    </source>
</evidence>
<dbReference type="Pfam" id="PF00034">
    <property type="entry name" value="Cytochrom_C"/>
    <property type="match status" value="2"/>
</dbReference>
<evidence type="ECO:0000256" key="2">
    <source>
        <dbReference type="ARBA" id="ARBA00022448"/>
    </source>
</evidence>
<feature type="binding site" description="axial binding residue" evidence="9">
    <location>
        <position position="88"/>
    </location>
    <ligand>
        <name>heme c</name>
        <dbReference type="ChEBI" id="CHEBI:61717"/>
        <label>1</label>
    </ligand>
    <ligandPart>
        <name>Fe</name>
        <dbReference type="ChEBI" id="CHEBI:18248"/>
    </ligandPart>
</feature>
<dbReference type="AlphaFoldDB" id="A0A849SDC8"/>
<dbReference type="InterPro" id="IPR036909">
    <property type="entry name" value="Cyt_c-like_dom_sf"/>
</dbReference>
<dbReference type="PIRSF" id="PIRSF000005">
    <property type="entry name" value="Cytochrome_c4"/>
    <property type="match status" value="1"/>
</dbReference>
<evidence type="ECO:0000256" key="6">
    <source>
        <dbReference type="ARBA" id="ARBA00022982"/>
    </source>
</evidence>
<feature type="binding site" description="axial binding residue" evidence="9">
    <location>
        <position position="41"/>
    </location>
    <ligand>
        <name>heme c</name>
        <dbReference type="ChEBI" id="CHEBI:61717"/>
        <label>1</label>
    </ligand>
    <ligandPart>
        <name>Fe</name>
        <dbReference type="ChEBI" id="CHEBI:18248"/>
    </ligandPart>
</feature>
<dbReference type="InterPro" id="IPR009056">
    <property type="entry name" value="Cyt_c-like_dom"/>
</dbReference>